<dbReference type="PANTHER" id="PTHR30012:SF0">
    <property type="entry name" value="TYPE II SECRETION SYSTEM PROTEIN F-RELATED"/>
    <property type="match status" value="1"/>
</dbReference>
<evidence type="ECO:0000259" key="9">
    <source>
        <dbReference type="Pfam" id="PF00482"/>
    </source>
</evidence>
<evidence type="ECO:0000256" key="8">
    <source>
        <dbReference type="SAM" id="Phobius"/>
    </source>
</evidence>
<organism evidence="10 11">
    <name type="scientific">Candidatus Sungbacteria bacterium RIFCSPLOWO2_01_FULL_47_10</name>
    <dbReference type="NCBI Taxonomy" id="1802276"/>
    <lineage>
        <taxon>Bacteria</taxon>
        <taxon>Candidatus Sungiibacteriota</taxon>
    </lineage>
</organism>
<evidence type="ECO:0000256" key="6">
    <source>
        <dbReference type="ARBA" id="ARBA00022989"/>
    </source>
</evidence>
<keyword evidence="7 8" id="KW-0472">Membrane</keyword>
<dbReference type="PANTHER" id="PTHR30012">
    <property type="entry name" value="GENERAL SECRETION PATHWAY PROTEIN"/>
    <property type="match status" value="1"/>
</dbReference>
<dbReference type="AlphaFoldDB" id="A0A1G2L509"/>
<evidence type="ECO:0000256" key="5">
    <source>
        <dbReference type="ARBA" id="ARBA00022692"/>
    </source>
</evidence>
<feature type="transmembrane region" description="Helical" evidence="8">
    <location>
        <begin position="182"/>
        <end position="204"/>
    </location>
</feature>
<dbReference type="InterPro" id="IPR042094">
    <property type="entry name" value="T2SS_GspF_sf"/>
</dbReference>
<evidence type="ECO:0000313" key="10">
    <source>
        <dbReference type="EMBL" id="OHA06756.1"/>
    </source>
</evidence>
<evidence type="ECO:0000256" key="4">
    <source>
        <dbReference type="ARBA" id="ARBA00022519"/>
    </source>
</evidence>
<evidence type="ECO:0000256" key="3">
    <source>
        <dbReference type="ARBA" id="ARBA00022475"/>
    </source>
</evidence>
<name>A0A1G2L509_9BACT</name>
<keyword evidence="6 8" id="KW-1133">Transmembrane helix</keyword>
<dbReference type="InterPro" id="IPR003004">
    <property type="entry name" value="GspF/PilC"/>
</dbReference>
<dbReference type="PRINTS" id="PR00812">
    <property type="entry name" value="BCTERIALGSPF"/>
</dbReference>
<dbReference type="GO" id="GO:0005886">
    <property type="term" value="C:plasma membrane"/>
    <property type="evidence" value="ECO:0007669"/>
    <property type="project" value="UniProtKB-SubCell"/>
</dbReference>
<reference evidence="10 11" key="1">
    <citation type="journal article" date="2016" name="Nat. Commun.">
        <title>Thousands of microbial genomes shed light on interconnected biogeochemical processes in an aquifer system.</title>
        <authorList>
            <person name="Anantharaman K."/>
            <person name="Brown C.T."/>
            <person name="Hug L.A."/>
            <person name="Sharon I."/>
            <person name="Castelle C.J."/>
            <person name="Probst A.J."/>
            <person name="Thomas B.C."/>
            <person name="Singh A."/>
            <person name="Wilkins M.J."/>
            <person name="Karaoz U."/>
            <person name="Brodie E.L."/>
            <person name="Williams K.H."/>
            <person name="Hubbard S.S."/>
            <person name="Banfield J.F."/>
        </authorList>
    </citation>
    <scope>NUCLEOTIDE SEQUENCE [LARGE SCALE GENOMIC DNA]</scope>
</reference>
<comment type="similarity">
    <text evidence="2">Belongs to the GSP F family.</text>
</comment>
<feature type="domain" description="Type II secretion system protein GspF" evidence="9">
    <location>
        <begin position="285"/>
        <end position="408"/>
    </location>
</feature>
<comment type="subcellular location">
    <subcellularLocation>
        <location evidence="1">Cell inner membrane</location>
        <topology evidence="1">Multi-pass membrane protein</topology>
    </subcellularLocation>
</comment>
<dbReference type="FunFam" id="1.20.81.30:FF:000001">
    <property type="entry name" value="Type II secretion system protein F"/>
    <property type="match status" value="2"/>
</dbReference>
<keyword evidence="5 8" id="KW-0812">Transmembrane</keyword>
<accession>A0A1G2L509</accession>
<feature type="domain" description="Type II secretion system protein GspF" evidence="9">
    <location>
        <begin position="82"/>
        <end position="205"/>
    </location>
</feature>
<dbReference type="EMBL" id="MHQO01000024">
    <property type="protein sequence ID" value="OHA06756.1"/>
    <property type="molecule type" value="Genomic_DNA"/>
</dbReference>
<comment type="caution">
    <text evidence="10">The sequence shown here is derived from an EMBL/GenBank/DDBJ whole genome shotgun (WGS) entry which is preliminary data.</text>
</comment>
<sequence length="416" mass="46120">MILIVSNYTVLFEYSAVNKDGNKTKGEESAEGERELALKLRSQNLLLVESWEKGRQKNAWRFNVPGSFSIFGRVSLVEKINFSRNLAVMVGAGLSLTKSLNAMANQTTNSQFKKVISDIIENVTKGKSFADSLTPHKKIFGDIFINMIAAGEISGRLEKTLILLAKQMKRDYDLRSRVRGAMIYPAVVLSVLVIIAILMLTYVVPTLTDVFSELGTELPVTTRMLISSSDFLMHHYLILLVAFIGTVVSFMKLVKTARGKEIFDTIIVRMPIFGPLILKFNLARFSRTFSSLISSGVTITKSLDITSSVIGNVLYRRSIAQASEEIQKGRPINGTLKRHPRLYPPMFTQTIEVGEETGTIARMLLRLAIFYEDEVTTATKNLSTLIEPLLMIFIGGAVGFFAISIIQPIYGGLGGL</sequence>
<protein>
    <recommendedName>
        <fullName evidence="9">Type II secretion system protein GspF domain-containing protein</fullName>
    </recommendedName>
</protein>
<keyword evidence="3" id="KW-1003">Cell membrane</keyword>
<evidence type="ECO:0000256" key="7">
    <source>
        <dbReference type="ARBA" id="ARBA00023136"/>
    </source>
</evidence>
<evidence type="ECO:0000313" key="11">
    <source>
        <dbReference type="Proteomes" id="UP000177982"/>
    </source>
</evidence>
<keyword evidence="4" id="KW-0997">Cell inner membrane</keyword>
<evidence type="ECO:0000256" key="1">
    <source>
        <dbReference type="ARBA" id="ARBA00004429"/>
    </source>
</evidence>
<gene>
    <name evidence="10" type="ORF">A2934_01125</name>
</gene>
<dbReference type="Pfam" id="PF00482">
    <property type="entry name" value="T2SSF"/>
    <property type="match status" value="2"/>
</dbReference>
<dbReference type="Gene3D" id="1.20.81.30">
    <property type="entry name" value="Type II secretion system (T2SS), domain F"/>
    <property type="match status" value="2"/>
</dbReference>
<dbReference type="InterPro" id="IPR018076">
    <property type="entry name" value="T2SS_GspF_dom"/>
</dbReference>
<dbReference type="Proteomes" id="UP000177982">
    <property type="component" value="Unassembled WGS sequence"/>
</dbReference>
<proteinExistence type="inferred from homology"/>
<evidence type="ECO:0000256" key="2">
    <source>
        <dbReference type="ARBA" id="ARBA00005745"/>
    </source>
</evidence>
<feature type="transmembrane region" description="Helical" evidence="8">
    <location>
        <begin position="389"/>
        <end position="410"/>
    </location>
</feature>
<feature type="transmembrane region" description="Helical" evidence="8">
    <location>
        <begin position="233"/>
        <end position="254"/>
    </location>
</feature>